<dbReference type="InterPro" id="IPR000182">
    <property type="entry name" value="GNAT_dom"/>
</dbReference>
<dbReference type="InterPro" id="IPR016181">
    <property type="entry name" value="Acyl_CoA_acyltransferase"/>
</dbReference>
<dbReference type="STRING" id="1150625.Q75_00180"/>
<evidence type="ECO:0000256" key="1">
    <source>
        <dbReference type="ARBA" id="ARBA00022679"/>
    </source>
</evidence>
<feature type="domain" description="N-acetyltransferase" evidence="3">
    <location>
        <begin position="143"/>
        <end position="279"/>
    </location>
</feature>
<keyword evidence="5" id="KW-1185">Reference proteome</keyword>
<dbReference type="EMBL" id="LDYG01000001">
    <property type="protein sequence ID" value="KUP09386.1"/>
    <property type="molecule type" value="Genomic_DNA"/>
</dbReference>
<name>A0A147KCG0_9BACI</name>
<dbReference type="Gene3D" id="3.40.630.30">
    <property type="match status" value="2"/>
</dbReference>
<dbReference type="Pfam" id="PF00583">
    <property type="entry name" value="Acetyltransf_1"/>
    <property type="match status" value="2"/>
</dbReference>
<dbReference type="OrthoDB" id="7163760at2"/>
<feature type="domain" description="N-acetyltransferase" evidence="3">
    <location>
        <begin position="1"/>
        <end position="133"/>
    </location>
</feature>
<comment type="caution">
    <text evidence="4">The sequence shown here is derived from an EMBL/GenBank/DDBJ whole genome shotgun (WGS) entry which is preliminary data.</text>
</comment>
<dbReference type="PATRIC" id="fig|1150625.3.peg.37"/>
<keyword evidence="2" id="KW-0012">Acyltransferase</keyword>
<dbReference type="Proteomes" id="UP000074108">
    <property type="component" value="Unassembled WGS sequence"/>
</dbReference>
<dbReference type="RefSeq" id="WP_010174455.1">
    <property type="nucleotide sequence ID" value="NZ_LDYG01000001.1"/>
</dbReference>
<dbReference type="PROSITE" id="PS51186">
    <property type="entry name" value="GNAT"/>
    <property type="match status" value="2"/>
</dbReference>
<dbReference type="PANTHER" id="PTHR43420">
    <property type="entry name" value="ACETYLTRANSFERASE"/>
    <property type="match status" value="1"/>
</dbReference>
<sequence>MLSAKQLTSIKKLQTLCEKEDSIQLKLNWDMLESRTQNEPHDYFKYEGEELIAFLGLYGFGSKIELCGMVHPSYRRKGLFTQLVQKATDYAKSKGYRKILLNYPLNSSSGEAFVNNIPHQYEMTEYQMKWEEGSELQLSDPSVSLRPASETDLTLEIQLDVQCFGFSEDDAVLYNQRIKEEDLQDFYIVEQNGVGVGKLRFSELEGDAWIYGFAVLPAYQGKGIGRNALIQAVKLGSESGSSVYLEVEAKNERALSLYTSVGFQIIGAQAYVKYGNERE</sequence>
<evidence type="ECO:0000256" key="2">
    <source>
        <dbReference type="ARBA" id="ARBA00023315"/>
    </source>
</evidence>
<dbReference type="SUPFAM" id="SSF55729">
    <property type="entry name" value="Acyl-CoA N-acyltransferases (Nat)"/>
    <property type="match status" value="2"/>
</dbReference>
<dbReference type="CDD" id="cd04301">
    <property type="entry name" value="NAT_SF"/>
    <property type="match status" value="2"/>
</dbReference>
<proteinExistence type="predicted"/>
<organism evidence="4 5">
    <name type="scientific">Bacillus coahuilensis p1.1.43</name>
    <dbReference type="NCBI Taxonomy" id="1150625"/>
    <lineage>
        <taxon>Bacteria</taxon>
        <taxon>Bacillati</taxon>
        <taxon>Bacillota</taxon>
        <taxon>Bacilli</taxon>
        <taxon>Bacillales</taxon>
        <taxon>Bacillaceae</taxon>
        <taxon>Bacillus</taxon>
    </lineage>
</organism>
<evidence type="ECO:0000313" key="5">
    <source>
        <dbReference type="Proteomes" id="UP000074108"/>
    </source>
</evidence>
<evidence type="ECO:0000259" key="3">
    <source>
        <dbReference type="PROSITE" id="PS51186"/>
    </source>
</evidence>
<evidence type="ECO:0000313" key="4">
    <source>
        <dbReference type="EMBL" id="KUP09386.1"/>
    </source>
</evidence>
<protein>
    <submittedName>
        <fullName evidence="4">GNAT family acetyltransferase</fullName>
    </submittedName>
</protein>
<gene>
    <name evidence="4" type="ORF">Q75_00180</name>
</gene>
<dbReference type="GO" id="GO:0016747">
    <property type="term" value="F:acyltransferase activity, transferring groups other than amino-acyl groups"/>
    <property type="evidence" value="ECO:0007669"/>
    <property type="project" value="InterPro"/>
</dbReference>
<accession>A0A147KCG0</accession>
<keyword evidence="1 4" id="KW-0808">Transferase</keyword>
<reference evidence="4 5" key="1">
    <citation type="journal article" date="2016" name="Front. Microbiol.">
        <title>Microevolution Analysis of Bacillus coahuilensis Unveils Differences in Phosphorus Acquisition Strategies and Their Regulation.</title>
        <authorList>
            <person name="Gomez-Lunar Z."/>
            <person name="Hernandez-Gonzalez I."/>
            <person name="Rodriguez-Torres M.D."/>
            <person name="Souza V."/>
            <person name="Olmedo-Alvarez G."/>
        </authorList>
    </citation>
    <scope>NUCLEOTIDE SEQUENCE [LARGE SCALE GENOMIC DNA]</scope>
    <source>
        <strain evidence="5">p1.1.43</strain>
    </source>
</reference>
<dbReference type="AlphaFoldDB" id="A0A147KCG0"/>
<dbReference type="InterPro" id="IPR050680">
    <property type="entry name" value="YpeA/RimI_acetyltransf"/>
</dbReference>